<dbReference type="eggNOG" id="ENOG502RV5D">
    <property type="taxonomic scope" value="Eukaryota"/>
</dbReference>
<keyword evidence="1" id="KW-0539">Nucleus</keyword>
<dbReference type="PANTHER" id="PTHR47784:SF5">
    <property type="entry name" value="STEROL UPTAKE CONTROL PROTEIN 2"/>
    <property type="match status" value="1"/>
</dbReference>
<dbReference type="EMBL" id="KB446538">
    <property type="protein sequence ID" value="EME44930.1"/>
    <property type="molecule type" value="Genomic_DNA"/>
</dbReference>
<protein>
    <recommendedName>
        <fullName evidence="2">Zn(2)-C6 fungal-type domain-containing protein</fullName>
    </recommendedName>
</protein>
<dbReference type="OMA" id="QSNAFLM"/>
<reference evidence="3 4" key="2">
    <citation type="journal article" date="2012" name="PLoS Pathog.">
        <title>Diverse lifestyles and strategies of plant pathogenesis encoded in the genomes of eighteen Dothideomycetes fungi.</title>
        <authorList>
            <person name="Ohm R.A."/>
            <person name="Feau N."/>
            <person name="Henrissat B."/>
            <person name="Schoch C.L."/>
            <person name="Horwitz B.A."/>
            <person name="Barry K.W."/>
            <person name="Condon B.J."/>
            <person name="Copeland A.C."/>
            <person name="Dhillon B."/>
            <person name="Glaser F."/>
            <person name="Hesse C.N."/>
            <person name="Kosti I."/>
            <person name="LaButti K."/>
            <person name="Lindquist E.A."/>
            <person name="Lucas S."/>
            <person name="Salamov A.A."/>
            <person name="Bradshaw R.E."/>
            <person name="Ciuffetti L."/>
            <person name="Hamelin R.C."/>
            <person name="Kema G.H.J."/>
            <person name="Lawrence C."/>
            <person name="Scott J.A."/>
            <person name="Spatafora J.W."/>
            <person name="Turgeon B.G."/>
            <person name="de Wit P.J.G.M."/>
            <person name="Zhong S."/>
            <person name="Goodwin S.B."/>
            <person name="Grigoriev I.V."/>
        </authorList>
    </citation>
    <scope>NUCLEOTIDE SEQUENCE [LARGE SCALE GENOMIC DNA]</scope>
    <source>
        <strain evidence="4">NZE10 / CBS 128990</strain>
    </source>
</reference>
<evidence type="ECO:0000313" key="4">
    <source>
        <dbReference type="Proteomes" id="UP000016933"/>
    </source>
</evidence>
<dbReference type="PANTHER" id="PTHR47784">
    <property type="entry name" value="STEROL UPTAKE CONTROL PROTEIN 2"/>
    <property type="match status" value="1"/>
</dbReference>
<evidence type="ECO:0000259" key="2">
    <source>
        <dbReference type="PROSITE" id="PS50048"/>
    </source>
</evidence>
<dbReference type="InterPro" id="IPR001138">
    <property type="entry name" value="Zn2Cys6_DnaBD"/>
</dbReference>
<dbReference type="HOGENOM" id="CLU_024934_5_2_1"/>
<dbReference type="InterPro" id="IPR036864">
    <property type="entry name" value="Zn2-C6_fun-type_DNA-bd_sf"/>
</dbReference>
<dbReference type="AlphaFoldDB" id="N1PRD5"/>
<evidence type="ECO:0000256" key="1">
    <source>
        <dbReference type="ARBA" id="ARBA00023242"/>
    </source>
</evidence>
<dbReference type="OrthoDB" id="4937900at2759"/>
<name>N1PRD5_DOTSN</name>
<dbReference type="Pfam" id="PF00172">
    <property type="entry name" value="Zn_clus"/>
    <property type="match status" value="1"/>
</dbReference>
<dbReference type="GO" id="GO:0008270">
    <property type="term" value="F:zinc ion binding"/>
    <property type="evidence" value="ECO:0007669"/>
    <property type="project" value="InterPro"/>
</dbReference>
<dbReference type="SMART" id="SM00066">
    <property type="entry name" value="GAL4"/>
    <property type="match status" value="1"/>
</dbReference>
<dbReference type="Pfam" id="PF11951">
    <property type="entry name" value="Fungal_trans_2"/>
    <property type="match status" value="1"/>
</dbReference>
<feature type="domain" description="Zn(2)-C6 fungal-type" evidence="2">
    <location>
        <begin position="13"/>
        <end position="43"/>
    </location>
</feature>
<dbReference type="PROSITE" id="PS00463">
    <property type="entry name" value="ZN2_CY6_FUNGAL_1"/>
    <property type="match status" value="1"/>
</dbReference>
<dbReference type="Proteomes" id="UP000016933">
    <property type="component" value="Unassembled WGS sequence"/>
</dbReference>
<reference evidence="4" key="1">
    <citation type="journal article" date="2012" name="PLoS Genet.">
        <title>The genomes of the fungal plant pathogens Cladosporium fulvum and Dothistroma septosporum reveal adaptation to different hosts and lifestyles but also signatures of common ancestry.</title>
        <authorList>
            <person name="de Wit P.J.G.M."/>
            <person name="van der Burgt A."/>
            <person name="Oekmen B."/>
            <person name="Stergiopoulos I."/>
            <person name="Abd-Elsalam K.A."/>
            <person name="Aerts A.L."/>
            <person name="Bahkali A.H."/>
            <person name="Beenen H.G."/>
            <person name="Chettri P."/>
            <person name="Cox M.P."/>
            <person name="Datema E."/>
            <person name="de Vries R.P."/>
            <person name="Dhillon B."/>
            <person name="Ganley A.R."/>
            <person name="Griffiths S.A."/>
            <person name="Guo Y."/>
            <person name="Hamelin R.C."/>
            <person name="Henrissat B."/>
            <person name="Kabir M.S."/>
            <person name="Jashni M.K."/>
            <person name="Kema G."/>
            <person name="Klaubauf S."/>
            <person name="Lapidus A."/>
            <person name="Levasseur A."/>
            <person name="Lindquist E."/>
            <person name="Mehrabi R."/>
            <person name="Ohm R.A."/>
            <person name="Owen T.J."/>
            <person name="Salamov A."/>
            <person name="Schwelm A."/>
            <person name="Schijlen E."/>
            <person name="Sun H."/>
            <person name="van den Burg H.A."/>
            <person name="van Ham R.C.H.J."/>
            <person name="Zhang S."/>
            <person name="Goodwin S.B."/>
            <person name="Grigoriev I.V."/>
            <person name="Collemare J."/>
            <person name="Bradshaw R.E."/>
        </authorList>
    </citation>
    <scope>NUCLEOTIDE SEQUENCE [LARGE SCALE GENOMIC DNA]</scope>
    <source>
        <strain evidence="4">NZE10 / CBS 128990</strain>
    </source>
</reference>
<dbReference type="SUPFAM" id="SSF57701">
    <property type="entry name" value="Zn2/Cys6 DNA-binding domain"/>
    <property type="match status" value="1"/>
</dbReference>
<accession>N1PRD5</accession>
<sequence length="403" mass="44495">MSSKRSHTKSRLGCQQCKNRRIRCDEVAPCCGNCGKSGMDCSFKTWKPAMYNVQIWDAQKDLARVNLRPQSASAASAPPPTDTESYTSMGQLGGGFSLGDLGFMHHFTLHSSHTLDAVNSAQYHHIWQQAVPVLAQSNAFLMHALLSFAAAHRSTTLGPTSMQDLQSSRAHYGKALENFRQAVTTVTAQQADAMMCFCTLISFLTLRFDTVQPSVGQDSIDVFISLLRVLQSSIGVLTSIKRHLQLSVVGGLLAHTRQNQQHQISSVVATSLGSLERLVLTRHVEFGLTASASAAIHDALGKLRQFYTMTNPRPTSWAHLLSWPIQVGQSKHAAEFLSLLERRNAVALCLVAHWTVAAVHAPQKWYVGDWPNRLLLAIRRQTHGIGLDEVMRWPLRETVGTFS</sequence>
<dbReference type="PROSITE" id="PS50048">
    <property type="entry name" value="ZN2_CY6_FUNGAL_2"/>
    <property type="match status" value="1"/>
</dbReference>
<keyword evidence="4" id="KW-1185">Reference proteome</keyword>
<dbReference type="CDD" id="cd00067">
    <property type="entry name" value="GAL4"/>
    <property type="match status" value="1"/>
</dbReference>
<dbReference type="InterPro" id="IPR021858">
    <property type="entry name" value="Fun_TF"/>
</dbReference>
<dbReference type="GO" id="GO:0001228">
    <property type="term" value="F:DNA-binding transcription activator activity, RNA polymerase II-specific"/>
    <property type="evidence" value="ECO:0007669"/>
    <property type="project" value="TreeGrafter"/>
</dbReference>
<proteinExistence type="predicted"/>
<dbReference type="InterPro" id="IPR053157">
    <property type="entry name" value="Sterol_Uptake_Regulator"/>
</dbReference>
<evidence type="ECO:0000313" key="3">
    <source>
        <dbReference type="EMBL" id="EME44930.1"/>
    </source>
</evidence>
<dbReference type="Gene3D" id="4.10.240.10">
    <property type="entry name" value="Zn(2)-C6 fungal-type DNA-binding domain"/>
    <property type="match status" value="1"/>
</dbReference>
<organism evidence="3 4">
    <name type="scientific">Dothistroma septosporum (strain NZE10 / CBS 128990)</name>
    <name type="common">Red band needle blight fungus</name>
    <name type="synonym">Mycosphaerella pini</name>
    <dbReference type="NCBI Taxonomy" id="675120"/>
    <lineage>
        <taxon>Eukaryota</taxon>
        <taxon>Fungi</taxon>
        <taxon>Dikarya</taxon>
        <taxon>Ascomycota</taxon>
        <taxon>Pezizomycotina</taxon>
        <taxon>Dothideomycetes</taxon>
        <taxon>Dothideomycetidae</taxon>
        <taxon>Mycosphaerellales</taxon>
        <taxon>Mycosphaerellaceae</taxon>
        <taxon>Dothistroma</taxon>
    </lineage>
</organism>
<gene>
    <name evidence="3" type="ORF">DOTSEDRAFT_70847</name>
</gene>